<dbReference type="Ensembl" id="ENSLACT00000011970.1">
    <property type="protein sequence ID" value="ENSLACP00000011879.1"/>
    <property type="gene ID" value="ENSLACG00000010456.1"/>
</dbReference>
<accession>H3AQF8</accession>
<reference evidence="9" key="3">
    <citation type="submission" date="2025-09" db="UniProtKB">
        <authorList>
            <consortium name="Ensembl"/>
        </authorList>
    </citation>
    <scope>IDENTIFICATION</scope>
</reference>
<evidence type="ECO:0000313" key="10">
    <source>
        <dbReference type="Proteomes" id="UP000008672"/>
    </source>
</evidence>
<comment type="subunit">
    <text evidence="6">Monomer.</text>
</comment>
<dbReference type="GO" id="GO:0032259">
    <property type="term" value="P:methylation"/>
    <property type="evidence" value="ECO:0007669"/>
    <property type="project" value="UniProtKB-KW"/>
</dbReference>
<dbReference type="UniPathway" id="UPA00104">
    <property type="reaction ID" value="UER00580"/>
</dbReference>
<feature type="binding site" evidence="7">
    <location>
        <position position="135"/>
    </location>
    <ligand>
        <name>S-adenosyl-L-methionine</name>
        <dbReference type="ChEBI" id="CHEBI:59789"/>
    </ligand>
</feature>
<evidence type="ECO:0000256" key="1">
    <source>
        <dbReference type="ARBA" id="ARBA00004820"/>
    </source>
</evidence>
<comment type="function">
    <text evidence="6">Converts guanidinoacetate to creatine, using S-adenosylmethionine as the methyl donor.</text>
</comment>
<dbReference type="SUPFAM" id="SSF53335">
    <property type="entry name" value="S-adenosyl-L-methionine-dependent methyltransferases"/>
    <property type="match status" value="1"/>
</dbReference>
<dbReference type="InterPro" id="IPR016550">
    <property type="entry name" value="GuanidinoAc_N-MeTrfase"/>
</dbReference>
<proteinExistence type="inferred from homology"/>
<evidence type="ECO:0000256" key="4">
    <source>
        <dbReference type="ARBA" id="ARBA00022679"/>
    </source>
</evidence>
<dbReference type="Proteomes" id="UP000008672">
    <property type="component" value="Unassembled WGS sequence"/>
</dbReference>
<dbReference type="HOGENOM" id="CLU_102800_0_0_1"/>
<dbReference type="KEGG" id="lcm:102360926"/>
<feature type="binding site" evidence="7">
    <location>
        <position position="50"/>
    </location>
    <ligand>
        <name>S-adenosyl-L-methionine</name>
        <dbReference type="ChEBI" id="CHEBI:59789"/>
    </ligand>
</feature>
<dbReference type="PANTHER" id="PTHR32379:SF1">
    <property type="entry name" value="GUANIDINOACETATE N-METHYLTRANSFERASE"/>
    <property type="match status" value="1"/>
</dbReference>
<dbReference type="STRING" id="7897.ENSLACP00000011879"/>
<evidence type="ECO:0000259" key="8">
    <source>
        <dbReference type="PROSITE" id="PS51559"/>
    </source>
</evidence>
<dbReference type="Bgee" id="ENSLACG00000010456">
    <property type="expression patterns" value="Expressed in post-anal tail muscle and 6 other cell types or tissues"/>
</dbReference>
<feature type="binding site" evidence="7">
    <location>
        <position position="20"/>
    </location>
    <ligand>
        <name>S-adenosyl-L-methionine</name>
        <dbReference type="ChEBI" id="CHEBI:59789"/>
    </ligand>
</feature>
<dbReference type="PANTHER" id="PTHR32379">
    <property type="entry name" value="GUANIDINOACETATE N-METHYLTRANSFERASE"/>
    <property type="match status" value="1"/>
</dbReference>
<dbReference type="OMA" id="HKMITPT"/>
<dbReference type="PROSITE" id="PS51559">
    <property type="entry name" value="SAM_RMT2"/>
    <property type="match status" value="1"/>
</dbReference>
<evidence type="ECO:0000256" key="2">
    <source>
        <dbReference type="ARBA" id="ARBA00012887"/>
    </source>
</evidence>
<dbReference type="OrthoDB" id="19014at2759"/>
<dbReference type="GeneID" id="102360926"/>
<dbReference type="InterPro" id="IPR029063">
    <property type="entry name" value="SAM-dependent_MTases_sf"/>
</dbReference>
<comment type="similarity">
    <text evidence="6">Belongs to the class I-like SAM-binding methyltransferase superfamily. RMT2 methyltransferase family.</text>
</comment>
<gene>
    <name evidence="9" type="primary">GAMT</name>
</gene>
<protein>
    <recommendedName>
        <fullName evidence="2 6">Guanidinoacetate N-methyltransferase</fullName>
        <ecNumber evidence="2 6">2.1.1.2</ecNumber>
    </recommendedName>
</protein>
<dbReference type="CTD" id="2593"/>
<dbReference type="GO" id="GO:0030731">
    <property type="term" value="F:guanidinoacetate N-methyltransferase activity"/>
    <property type="evidence" value="ECO:0007669"/>
    <property type="project" value="UniProtKB-UniRule"/>
</dbReference>
<keyword evidence="5 6" id="KW-0949">S-adenosyl-L-methionine</keyword>
<name>H3AQF8_LATCH</name>
<dbReference type="PIRSF" id="PIRSF009285">
    <property type="entry name" value="GAMT"/>
    <property type="match status" value="1"/>
</dbReference>
<feature type="domain" description="RMT2" evidence="8">
    <location>
        <begin position="10"/>
        <end position="236"/>
    </location>
</feature>
<dbReference type="InterPro" id="IPR026480">
    <property type="entry name" value="RMT2_dom"/>
</dbReference>
<evidence type="ECO:0000256" key="3">
    <source>
        <dbReference type="ARBA" id="ARBA00022603"/>
    </source>
</evidence>
<dbReference type="FunCoup" id="H3AQF8">
    <property type="interactions" value="1358"/>
</dbReference>
<keyword evidence="3 6" id="KW-0489">Methyltransferase</keyword>
<evidence type="ECO:0000313" key="9">
    <source>
        <dbReference type="Ensembl" id="ENSLACP00000011879.1"/>
    </source>
</evidence>
<comment type="pathway">
    <text evidence="1 6">Amine and polyamine biosynthesis; creatine biosynthesis; creatine from L-arginine and glycine: step 2/2.</text>
</comment>
<dbReference type="InterPro" id="IPR051038">
    <property type="entry name" value="RMT2/GAMT_Mtase"/>
</dbReference>
<sequence>MSTESAKPIFSEGENCKQNWKEANAGFDETDTHLEIMGKPVMERWETPYMHSLATVAASKGGRVLEIGFGMAIAATKVEEFNIKEHWIVECNDGVFKRLEEWAKSQPHKIVPLKGLWEDVIPTLKDGQFDGILYDTYPLSAETWHTHQFDFIKSHAYRLLKPGGVLTYCNLTSWGELLKAQYNDIEEMFEETQVPRLLEVGFKKENISTSILDIIPPEECRYYSFHKMITPIIVKQ</sequence>
<dbReference type="AlphaFoldDB" id="H3AQF8"/>
<dbReference type="RefSeq" id="XP_005999927.1">
    <property type="nucleotide sequence ID" value="XM_005999865.3"/>
</dbReference>
<dbReference type="GO" id="GO:0006601">
    <property type="term" value="P:creatine biosynthetic process"/>
    <property type="evidence" value="ECO:0007669"/>
    <property type="project" value="UniProtKB-UniRule"/>
</dbReference>
<dbReference type="EC" id="2.1.1.2" evidence="2 6"/>
<keyword evidence="4 6" id="KW-0808">Transferase</keyword>
<reference evidence="9" key="2">
    <citation type="submission" date="2025-08" db="UniProtKB">
        <authorList>
            <consortium name="Ensembl"/>
        </authorList>
    </citation>
    <scope>IDENTIFICATION</scope>
</reference>
<keyword evidence="10" id="KW-1185">Reference proteome</keyword>
<dbReference type="Gene3D" id="3.40.50.150">
    <property type="entry name" value="Vaccinia Virus protein VP39"/>
    <property type="match status" value="1"/>
</dbReference>
<evidence type="ECO:0000256" key="6">
    <source>
        <dbReference type="PIRNR" id="PIRNR009285"/>
    </source>
</evidence>
<feature type="binding site" evidence="7">
    <location>
        <begin position="171"/>
        <end position="172"/>
    </location>
    <ligand>
        <name>guanidinoacetate</name>
        <dbReference type="ChEBI" id="CHEBI:57742"/>
    </ligand>
</feature>
<feature type="binding site" evidence="7">
    <location>
        <position position="42"/>
    </location>
    <ligand>
        <name>guanidinoacetate</name>
        <dbReference type="ChEBI" id="CHEBI:57742"/>
    </ligand>
</feature>
<feature type="binding site" evidence="7">
    <location>
        <position position="46"/>
    </location>
    <ligand>
        <name>guanidinoacetate</name>
        <dbReference type="ChEBI" id="CHEBI:57742"/>
    </ligand>
</feature>
<dbReference type="InParanoid" id="H3AQF8"/>
<dbReference type="FunFam" id="3.40.50.150:FF:000096">
    <property type="entry name" value="Guanidinoacetate N-methyltransferase"/>
    <property type="match status" value="1"/>
</dbReference>
<dbReference type="GO" id="GO:0005634">
    <property type="term" value="C:nucleus"/>
    <property type="evidence" value="ECO:0007669"/>
    <property type="project" value="TreeGrafter"/>
</dbReference>
<evidence type="ECO:0000256" key="5">
    <source>
        <dbReference type="ARBA" id="ARBA00022691"/>
    </source>
</evidence>
<comment type="catalytic activity">
    <reaction evidence="6">
        <text>guanidinoacetate + S-adenosyl-L-methionine = creatine + S-adenosyl-L-homocysteine + H(+)</text>
        <dbReference type="Rhea" id="RHEA:10656"/>
        <dbReference type="ChEBI" id="CHEBI:15378"/>
        <dbReference type="ChEBI" id="CHEBI:57742"/>
        <dbReference type="ChEBI" id="CHEBI:57856"/>
        <dbReference type="ChEBI" id="CHEBI:57947"/>
        <dbReference type="ChEBI" id="CHEBI:59789"/>
        <dbReference type="EC" id="2.1.1.2"/>
    </reaction>
</comment>
<feature type="binding site" evidence="7">
    <location>
        <begin position="117"/>
        <end position="118"/>
    </location>
    <ligand>
        <name>S-adenosyl-L-methionine</name>
        <dbReference type="ChEBI" id="CHEBI:59789"/>
    </ligand>
</feature>
<reference evidence="10" key="1">
    <citation type="submission" date="2011-08" db="EMBL/GenBank/DDBJ databases">
        <title>The draft genome of Latimeria chalumnae.</title>
        <authorList>
            <person name="Di Palma F."/>
            <person name="Alfoldi J."/>
            <person name="Johnson J."/>
            <person name="Berlin A."/>
            <person name="Gnerre S."/>
            <person name="Jaffe D."/>
            <person name="MacCallum I."/>
            <person name="Young S."/>
            <person name="Walker B.J."/>
            <person name="Lander E."/>
            <person name="Lindblad-Toh K."/>
        </authorList>
    </citation>
    <scope>NUCLEOTIDE SEQUENCE [LARGE SCALE GENOMIC DNA]</scope>
    <source>
        <strain evidence="10">Wild caught</strain>
    </source>
</reference>
<dbReference type="CDD" id="cd02440">
    <property type="entry name" value="AdoMet_MTases"/>
    <property type="match status" value="1"/>
</dbReference>
<dbReference type="GO" id="GO:0005737">
    <property type="term" value="C:cytoplasm"/>
    <property type="evidence" value="ECO:0007669"/>
    <property type="project" value="TreeGrafter"/>
</dbReference>
<dbReference type="GeneTree" id="ENSGT00390000018061"/>
<dbReference type="eggNOG" id="KOG1709">
    <property type="taxonomic scope" value="Eukaryota"/>
</dbReference>
<evidence type="ECO:0000256" key="7">
    <source>
        <dbReference type="PIRSR" id="PIRSR009285-1"/>
    </source>
</evidence>
<dbReference type="EMBL" id="AFYH01105516">
    <property type="status" value="NOT_ANNOTATED_CDS"/>
    <property type="molecule type" value="Genomic_DNA"/>
</dbReference>
<organism evidence="9 10">
    <name type="scientific">Latimeria chalumnae</name>
    <name type="common">Coelacanth</name>
    <dbReference type="NCBI Taxonomy" id="7897"/>
    <lineage>
        <taxon>Eukaryota</taxon>
        <taxon>Metazoa</taxon>
        <taxon>Chordata</taxon>
        <taxon>Craniata</taxon>
        <taxon>Vertebrata</taxon>
        <taxon>Euteleostomi</taxon>
        <taxon>Coelacanthiformes</taxon>
        <taxon>Coelacanthidae</taxon>
        <taxon>Latimeria</taxon>
    </lineage>
</organism>
<feature type="binding site" evidence="7">
    <location>
        <begin position="69"/>
        <end position="74"/>
    </location>
    <ligand>
        <name>S-adenosyl-L-methionine</name>
        <dbReference type="ChEBI" id="CHEBI:59789"/>
    </ligand>
</feature>